<dbReference type="SUPFAM" id="SSF56672">
    <property type="entry name" value="DNA/RNA polymerases"/>
    <property type="match status" value="1"/>
</dbReference>
<dbReference type="PROSITE" id="PS50994">
    <property type="entry name" value="INTEGRASE"/>
    <property type="match status" value="1"/>
</dbReference>
<dbReference type="GO" id="GO:0003676">
    <property type="term" value="F:nucleic acid binding"/>
    <property type="evidence" value="ECO:0007669"/>
    <property type="project" value="InterPro"/>
</dbReference>
<dbReference type="PANTHER" id="PTHR24559:SF444">
    <property type="entry name" value="REVERSE TRANSCRIPTASE DOMAIN-CONTAINING PROTEIN"/>
    <property type="match status" value="1"/>
</dbReference>
<organism evidence="3">
    <name type="scientific">Tanacetum cinerariifolium</name>
    <name type="common">Dalmatian daisy</name>
    <name type="synonym">Chrysanthemum cinerariifolium</name>
    <dbReference type="NCBI Taxonomy" id="118510"/>
    <lineage>
        <taxon>Eukaryota</taxon>
        <taxon>Viridiplantae</taxon>
        <taxon>Streptophyta</taxon>
        <taxon>Embryophyta</taxon>
        <taxon>Tracheophyta</taxon>
        <taxon>Spermatophyta</taxon>
        <taxon>Magnoliopsida</taxon>
        <taxon>eudicotyledons</taxon>
        <taxon>Gunneridae</taxon>
        <taxon>Pentapetalae</taxon>
        <taxon>asterids</taxon>
        <taxon>campanulids</taxon>
        <taxon>Asterales</taxon>
        <taxon>Asteraceae</taxon>
        <taxon>Asteroideae</taxon>
        <taxon>Anthemideae</taxon>
        <taxon>Anthemidinae</taxon>
        <taxon>Tanacetum</taxon>
    </lineage>
</organism>
<sequence>MNQFCGIKRIKREFSNARTLQQNGVAKRKNMTLIEVARTMLTDSLLPIPFYAEAVNTACYVQNRVLVTKPHNKTPYELLIGRAPIISFMRPFGYPVTILNTLDHLGNFNGKADEGFLAGYSINTKDFRVYNSITKKVEEDLHVNFLENKPNVAGSGPEWLFDIDSLTNSMNYQPVSTGNRTNGITGSKIYSDAGQEGKEKVSDQEYILLPVLNTSSDIPSSNEEVVSSPKDDAGKKSTVETTCVEGGKIDDLGCLDQQIKSTDDSKNTNSTNSFNTVSPTVNTASDKCGTFQRTYGEWNFLTPITVNAADSSFSYPAALDNFSKMPNLEDTRIFDDAYDDRDEGVDADYNNLEIVILVSPIPSTRIHKDHPKDQIIGEVNYAVQIRKLATQNKAGNKRDQRGIVVRNKARLVAQGHRQEEGIDYDEVFAPVARIEAIRLFLAYASFMDFTVYQMDVKSEFLYGIEEEVYVSQPPGFVDPVFPHKVYKVEKALYGLHQAPRAWHHFIRDSYEKRLIEMVKIHTDSNVADLLTKAFDIDNNTEFHQIVDFLSSCSITYALTEEGDRIERAITIDASLEAAQDSDNIIKTQTMAMPNVDIPQGIDTCGSPRRQETIGGTSTQTRPERVLEQPNELPLTKGHTSRSDEGRLEENIELTDTVPTPYDSPLIGGYTPGSDEGRITLAELMETCATLSKRVTQLENELLTTKTVYNKAFINLTNRVKKLESQLNQKRSRVVIHSSNEEGPSGEVQETAEHSRDDDDETLAETLLNIKRSSTKDKGKGIMQETELPKKLKMKEMIQLSLDEELAQKFYAGELAKEGARQNRRFSKAKVRKNMIMYLKNQGGYKQSYFKGMKLDQQTEETKEEAKAQGDSDQDVEELKIYIRLIPKEDIAIEAIPLTIKPPVIIKYKIVKEGKISTYHITRADGSTRRYTSMINLLKNIDREDLETLWKLVKDKYGNTRPEEFHELARLVPHLVTLENQRVNRYIQGLALEIKPHVTSSKHTTIQSAMSMANCLTTDRIKDRTFKKKENAGNKRSMLGHIRSVENETSIIMETALCAVDVANFDVIIGMDWLSKLRARIVCYEKVVKIPLSNGDILELYGERLPPSREVEFCIDLIPGAMPVAKSPYRLAHTKMKVLSNQLKELQEKGFIRPSSSPWGAPVLFVKKKDGLFRMCIDYRELHKLMVKNCYPHTRIDVMFDQLQGSQYFSKIDLRSGYHHLRVREEYISKTAFRTRYRHFEFTVMPFGLTNAPAVTVIKEKDKIKSKTRHNEAQNGKRGKVNQVKVKLVKTRHGFGKSAKNQRQRHKYLIGPTRTRVNGPGQPNMYIS</sequence>
<feature type="region of interest" description="Disordered" evidence="1">
    <location>
        <begin position="730"/>
        <end position="759"/>
    </location>
</feature>
<dbReference type="CDD" id="cd01647">
    <property type="entry name" value="RT_LTR"/>
    <property type="match status" value="1"/>
</dbReference>
<gene>
    <name evidence="3" type="ORF">Tci_026334</name>
</gene>
<reference evidence="3" key="1">
    <citation type="journal article" date="2019" name="Sci. Rep.">
        <title>Draft genome of Tanacetum cinerariifolium, the natural source of mosquito coil.</title>
        <authorList>
            <person name="Yamashiro T."/>
            <person name="Shiraishi A."/>
            <person name="Satake H."/>
            <person name="Nakayama K."/>
        </authorList>
    </citation>
    <scope>NUCLEOTIDE SEQUENCE</scope>
</reference>
<dbReference type="GO" id="GO:0003964">
    <property type="term" value="F:RNA-directed DNA polymerase activity"/>
    <property type="evidence" value="ECO:0007669"/>
    <property type="project" value="UniProtKB-KW"/>
</dbReference>
<name>A0A6L2KYQ3_TANCI</name>
<feature type="domain" description="Integrase catalytic" evidence="2">
    <location>
        <begin position="1"/>
        <end position="83"/>
    </location>
</feature>
<dbReference type="Gene3D" id="3.10.10.10">
    <property type="entry name" value="HIV Type 1 Reverse Transcriptase, subunit A, domain 1"/>
    <property type="match status" value="1"/>
</dbReference>
<keyword evidence="3" id="KW-0808">Transferase</keyword>
<dbReference type="Gene3D" id="3.30.420.10">
    <property type="entry name" value="Ribonuclease H-like superfamily/Ribonuclease H"/>
    <property type="match status" value="1"/>
</dbReference>
<dbReference type="InterPro" id="IPR036397">
    <property type="entry name" value="RNaseH_sf"/>
</dbReference>
<dbReference type="Pfam" id="PF00078">
    <property type="entry name" value="RVT_1"/>
    <property type="match status" value="1"/>
</dbReference>
<dbReference type="Pfam" id="PF07727">
    <property type="entry name" value="RVT_2"/>
    <property type="match status" value="1"/>
</dbReference>
<dbReference type="InterPro" id="IPR012337">
    <property type="entry name" value="RNaseH-like_sf"/>
</dbReference>
<dbReference type="InterPro" id="IPR021109">
    <property type="entry name" value="Peptidase_aspartic_dom_sf"/>
</dbReference>
<dbReference type="SUPFAM" id="SSF53098">
    <property type="entry name" value="Ribonuclease H-like"/>
    <property type="match status" value="1"/>
</dbReference>
<feature type="region of interest" description="Disordered" evidence="1">
    <location>
        <begin position="218"/>
        <end position="237"/>
    </location>
</feature>
<accession>A0A6L2KYQ3</accession>
<dbReference type="InterPro" id="IPR043128">
    <property type="entry name" value="Rev_trsase/Diguanyl_cyclase"/>
</dbReference>
<dbReference type="EMBL" id="BKCJ010003319">
    <property type="protein sequence ID" value="GEU54356.1"/>
    <property type="molecule type" value="Genomic_DNA"/>
</dbReference>
<evidence type="ECO:0000256" key="1">
    <source>
        <dbReference type="SAM" id="MobiDB-lite"/>
    </source>
</evidence>
<dbReference type="InterPro" id="IPR001584">
    <property type="entry name" value="Integrase_cat-core"/>
</dbReference>
<evidence type="ECO:0000259" key="2">
    <source>
        <dbReference type="PROSITE" id="PS50994"/>
    </source>
</evidence>
<dbReference type="InterPro" id="IPR043502">
    <property type="entry name" value="DNA/RNA_pol_sf"/>
</dbReference>
<proteinExistence type="predicted"/>
<dbReference type="Gene3D" id="3.30.70.270">
    <property type="match status" value="1"/>
</dbReference>
<keyword evidence="3" id="KW-0548">Nucleotidyltransferase</keyword>
<protein>
    <submittedName>
        <fullName evidence="3">Putative reverse transcriptase domain-containing protein</fullName>
    </submittedName>
</protein>
<evidence type="ECO:0000313" key="3">
    <source>
        <dbReference type="EMBL" id="GEU54356.1"/>
    </source>
</evidence>
<dbReference type="Pfam" id="PF25597">
    <property type="entry name" value="SH3_retrovirus"/>
    <property type="match status" value="1"/>
</dbReference>
<dbReference type="InterPro" id="IPR053134">
    <property type="entry name" value="RNA-dir_DNA_polymerase"/>
</dbReference>
<dbReference type="Pfam" id="PF08284">
    <property type="entry name" value="RVP_2"/>
    <property type="match status" value="1"/>
</dbReference>
<feature type="region of interest" description="Disordered" evidence="1">
    <location>
        <begin position="595"/>
        <end position="646"/>
    </location>
</feature>
<comment type="caution">
    <text evidence="3">The sequence shown here is derived from an EMBL/GenBank/DDBJ whole genome shotgun (WGS) entry which is preliminary data.</text>
</comment>
<dbReference type="InterPro" id="IPR013103">
    <property type="entry name" value="RVT_2"/>
</dbReference>
<dbReference type="InterPro" id="IPR057670">
    <property type="entry name" value="SH3_retrovirus"/>
</dbReference>
<dbReference type="InterPro" id="IPR000477">
    <property type="entry name" value="RT_dom"/>
</dbReference>
<keyword evidence="3" id="KW-0695">RNA-directed DNA polymerase</keyword>
<dbReference type="Gene3D" id="2.40.70.10">
    <property type="entry name" value="Acid Proteases"/>
    <property type="match status" value="1"/>
</dbReference>
<dbReference type="GO" id="GO:0015074">
    <property type="term" value="P:DNA integration"/>
    <property type="evidence" value="ECO:0007669"/>
    <property type="project" value="InterPro"/>
</dbReference>
<dbReference type="PANTHER" id="PTHR24559">
    <property type="entry name" value="TRANSPOSON TY3-I GAG-POL POLYPROTEIN"/>
    <property type="match status" value="1"/>
</dbReference>